<gene>
    <name evidence="1" type="ORF">ABT404_08075</name>
</gene>
<dbReference type="RefSeq" id="WP_350778614.1">
    <property type="nucleotide sequence ID" value="NZ_JBEPEK010000040.1"/>
</dbReference>
<organism evidence="1 2">
    <name type="scientific">Streptomyces hyaluromycini</name>
    <dbReference type="NCBI Taxonomy" id="1377993"/>
    <lineage>
        <taxon>Bacteria</taxon>
        <taxon>Bacillati</taxon>
        <taxon>Actinomycetota</taxon>
        <taxon>Actinomycetes</taxon>
        <taxon>Kitasatosporales</taxon>
        <taxon>Streptomycetaceae</taxon>
        <taxon>Streptomyces</taxon>
    </lineage>
</organism>
<reference evidence="1 2" key="1">
    <citation type="submission" date="2024-06" db="EMBL/GenBank/DDBJ databases">
        <title>The Natural Products Discovery Center: Release of the First 8490 Sequenced Strains for Exploring Actinobacteria Biosynthetic Diversity.</title>
        <authorList>
            <person name="Kalkreuter E."/>
            <person name="Kautsar S.A."/>
            <person name="Yang D."/>
            <person name="Bader C.D."/>
            <person name="Teijaro C.N."/>
            <person name="Fluegel L."/>
            <person name="Davis C.M."/>
            <person name="Simpson J.R."/>
            <person name="Lauterbach L."/>
            <person name="Steele A.D."/>
            <person name="Gui C."/>
            <person name="Meng S."/>
            <person name="Li G."/>
            <person name="Viehrig K."/>
            <person name="Ye F."/>
            <person name="Su P."/>
            <person name="Kiefer A.F."/>
            <person name="Nichols A."/>
            <person name="Cepeda A.J."/>
            <person name="Yan W."/>
            <person name="Fan B."/>
            <person name="Jiang Y."/>
            <person name="Adhikari A."/>
            <person name="Zheng C.-J."/>
            <person name="Schuster L."/>
            <person name="Cowan T.M."/>
            <person name="Smanski M.J."/>
            <person name="Chevrette M.G."/>
            <person name="De Carvalho L.P.S."/>
            <person name="Shen B."/>
        </authorList>
    </citation>
    <scope>NUCLEOTIDE SEQUENCE [LARGE SCALE GENOMIC DNA]</scope>
    <source>
        <strain evidence="1 2">NPDC000234</strain>
    </source>
</reference>
<accession>A0ABV1WSN9</accession>
<proteinExistence type="predicted"/>
<name>A0ABV1WSN9_9ACTN</name>
<dbReference type="Proteomes" id="UP001474181">
    <property type="component" value="Unassembled WGS sequence"/>
</dbReference>
<dbReference type="EMBL" id="JBEPEK010000040">
    <property type="protein sequence ID" value="MER7179428.1"/>
    <property type="molecule type" value="Genomic_DNA"/>
</dbReference>
<keyword evidence="2" id="KW-1185">Reference proteome</keyword>
<evidence type="ECO:0000313" key="2">
    <source>
        <dbReference type="Proteomes" id="UP001474181"/>
    </source>
</evidence>
<protein>
    <submittedName>
        <fullName evidence="1">Uncharacterized protein</fullName>
    </submittedName>
</protein>
<sequence>MENLPLHELGLLRGAVEGRDIRYFGLLDRHAYALLRAGLIEPIPAGVHRDDECQFWPSEHLA</sequence>
<evidence type="ECO:0000313" key="1">
    <source>
        <dbReference type="EMBL" id="MER7179428.1"/>
    </source>
</evidence>
<comment type="caution">
    <text evidence="1">The sequence shown here is derived from an EMBL/GenBank/DDBJ whole genome shotgun (WGS) entry which is preliminary data.</text>
</comment>